<proteinExistence type="predicted"/>
<protein>
    <submittedName>
        <fullName evidence="1">Uncharacterized protein</fullName>
    </submittedName>
</protein>
<comment type="caution">
    <text evidence="1">The sequence shown here is derived from an EMBL/GenBank/DDBJ whole genome shotgun (WGS) entry which is preliminary data.</text>
</comment>
<dbReference type="Proteomes" id="UP001499967">
    <property type="component" value="Unassembled WGS sequence"/>
</dbReference>
<evidence type="ECO:0000313" key="1">
    <source>
        <dbReference type="EMBL" id="GAA0930637.1"/>
    </source>
</evidence>
<accession>A0ABN1PP55</accession>
<dbReference type="EMBL" id="BAAAHP010000050">
    <property type="protein sequence ID" value="GAA0930637.1"/>
    <property type="molecule type" value="Genomic_DNA"/>
</dbReference>
<name>A0ABN1PP55_9PSEU</name>
<gene>
    <name evidence="1" type="ORF">GCM10009559_18090</name>
</gene>
<reference evidence="1 2" key="1">
    <citation type="journal article" date="2019" name="Int. J. Syst. Evol. Microbiol.">
        <title>The Global Catalogue of Microorganisms (GCM) 10K type strain sequencing project: providing services to taxonomists for standard genome sequencing and annotation.</title>
        <authorList>
            <consortium name="The Broad Institute Genomics Platform"/>
            <consortium name="The Broad Institute Genome Sequencing Center for Infectious Disease"/>
            <person name="Wu L."/>
            <person name="Ma J."/>
        </authorList>
    </citation>
    <scope>NUCLEOTIDE SEQUENCE [LARGE SCALE GENOMIC DNA]</scope>
    <source>
        <strain evidence="1 2">JCM 11117</strain>
    </source>
</reference>
<organism evidence="1 2">
    <name type="scientific">Pseudonocardia zijingensis</name>
    <dbReference type="NCBI Taxonomy" id="153376"/>
    <lineage>
        <taxon>Bacteria</taxon>
        <taxon>Bacillati</taxon>
        <taxon>Actinomycetota</taxon>
        <taxon>Actinomycetes</taxon>
        <taxon>Pseudonocardiales</taxon>
        <taxon>Pseudonocardiaceae</taxon>
        <taxon>Pseudonocardia</taxon>
    </lineage>
</organism>
<keyword evidence="2" id="KW-1185">Reference proteome</keyword>
<evidence type="ECO:0000313" key="2">
    <source>
        <dbReference type="Proteomes" id="UP001499967"/>
    </source>
</evidence>
<sequence>MRLTIAMTRARSPTGLRPRITRSLAASPIRTAPDLRRPCGAPASDSTFRAAPGCAAAPPHTATCEFMHIERGPLIGCFRILPDAVAFARVRFTRAREVRCH</sequence>